<protein>
    <submittedName>
        <fullName evidence="1">Uncharacterized protein</fullName>
    </submittedName>
</protein>
<name>A0A3A1NEG8_9FLAO</name>
<dbReference type="AlphaFoldDB" id="A0A3A1NEG8"/>
<dbReference type="RefSeq" id="WP_119607747.1">
    <property type="nucleotide sequence ID" value="NZ_QXFH01000070.1"/>
</dbReference>
<accession>A0A3A1NEG8</accession>
<evidence type="ECO:0000313" key="2">
    <source>
        <dbReference type="Proteomes" id="UP000266067"/>
    </source>
</evidence>
<gene>
    <name evidence="1" type="ORF">D2V08_07580</name>
</gene>
<reference evidence="1 2" key="1">
    <citation type="submission" date="2018-08" db="EMBL/GenBank/DDBJ databases">
        <title>Proposal of Muricauda 72 sp.nov. and Muricauda NH166 sp.nov., isolated from seawater.</title>
        <authorList>
            <person name="Cheng H."/>
            <person name="Wu Y.-H."/>
            <person name="Guo L.-L."/>
            <person name="Xu X.-W."/>
        </authorList>
    </citation>
    <scope>NUCLEOTIDE SEQUENCE [LARGE SCALE GENOMIC DNA]</scope>
    <source>
        <strain evidence="1 2">KCTC 22173</strain>
    </source>
</reference>
<dbReference type="Proteomes" id="UP000266067">
    <property type="component" value="Unassembled WGS sequence"/>
</dbReference>
<keyword evidence="2" id="KW-1185">Reference proteome</keyword>
<evidence type="ECO:0000313" key="1">
    <source>
        <dbReference type="EMBL" id="RIV35208.1"/>
    </source>
</evidence>
<organism evidence="1 2">
    <name type="scientific">Flagellimonas lutimaris</name>
    <dbReference type="NCBI Taxonomy" id="475082"/>
    <lineage>
        <taxon>Bacteria</taxon>
        <taxon>Pseudomonadati</taxon>
        <taxon>Bacteroidota</taxon>
        <taxon>Flavobacteriia</taxon>
        <taxon>Flavobacteriales</taxon>
        <taxon>Flavobacteriaceae</taxon>
        <taxon>Flagellimonas</taxon>
    </lineage>
</organism>
<dbReference type="EMBL" id="QXFH01000070">
    <property type="protein sequence ID" value="RIV35208.1"/>
    <property type="molecule type" value="Genomic_DNA"/>
</dbReference>
<sequence>MKMIIVTTVEEYKSEVFKLFKKAGVESFSESDIDGYKSAAPLMYTSSWFPSEKGGAASNMFFSFTEEEKVTELFKLLKEFNTESETTNPIRAVEIPIERTV</sequence>
<comment type="caution">
    <text evidence="1">The sequence shown here is derived from an EMBL/GenBank/DDBJ whole genome shotgun (WGS) entry which is preliminary data.</text>
</comment>
<dbReference type="OrthoDB" id="1524637at2"/>
<proteinExistence type="predicted"/>